<keyword evidence="1" id="KW-0175">Coiled coil</keyword>
<protein>
    <submittedName>
        <fullName evidence="3">DNA-binding protein</fullName>
    </submittedName>
</protein>
<dbReference type="Pfam" id="PF11740">
    <property type="entry name" value="KfrA_N"/>
    <property type="match status" value="1"/>
</dbReference>
<keyword evidence="3" id="KW-0238">DNA-binding</keyword>
<accession>A0A9X3YVW0</accession>
<dbReference type="InterPro" id="IPR021104">
    <property type="entry name" value="KfrA_DNA-bd_N"/>
</dbReference>
<dbReference type="RefSeq" id="WP_039423725.1">
    <property type="nucleotide sequence ID" value="NZ_JANWTP010000001.1"/>
</dbReference>
<reference evidence="3" key="2">
    <citation type="submission" date="2022-08" db="EMBL/GenBank/DDBJ databases">
        <authorList>
            <person name="Iruegas-Bocardo F."/>
            <person name="Weisberg A.J."/>
            <person name="Riutta E.R."/>
            <person name="Kilday K."/>
            <person name="Bonkowski J.C."/>
            <person name="Creswell T."/>
            <person name="Daughtrey M.L."/>
            <person name="Rane K."/>
            <person name="Grunwald N.J."/>
            <person name="Chang J.H."/>
            <person name="Putnam M.L."/>
        </authorList>
    </citation>
    <scope>NUCLEOTIDE SEQUENCE</scope>
    <source>
        <strain evidence="3">22-338</strain>
    </source>
</reference>
<evidence type="ECO:0000313" key="4">
    <source>
        <dbReference type="Proteomes" id="UP001140230"/>
    </source>
</evidence>
<organism evidence="3 4">
    <name type="scientific">Xanthomonas hortorum pv. hederae</name>
    <dbReference type="NCBI Taxonomy" id="453603"/>
    <lineage>
        <taxon>Bacteria</taxon>
        <taxon>Pseudomonadati</taxon>
        <taxon>Pseudomonadota</taxon>
        <taxon>Gammaproteobacteria</taxon>
        <taxon>Lysobacterales</taxon>
        <taxon>Lysobacteraceae</taxon>
        <taxon>Xanthomonas</taxon>
    </lineage>
</organism>
<dbReference type="GO" id="GO:0003677">
    <property type="term" value="F:DNA binding"/>
    <property type="evidence" value="ECO:0007669"/>
    <property type="project" value="UniProtKB-KW"/>
</dbReference>
<evidence type="ECO:0000256" key="1">
    <source>
        <dbReference type="SAM" id="Coils"/>
    </source>
</evidence>
<sequence length="353" mass="39117">MAEVSRITPEEVSDAIEKLLASGQAPTHMSVREILGSRGSGPVLSKFIGRWFQEHGADYFVKVSDARSRKPIADIGAQLRQAAEQAAQVVSDVERERHEALSARENAVEERSLLLDAREETLLAEQAKMAERASEQERLIHELQADKTNLASRLDQARLDRLQVESELRELSSAMAGVRDKLGVALQEIAVSKEREQASQLVLAEARRERDATSKRFERFEDGYAKILNAIHRLRESGQEQGTNLLDSLQKLSERLELHQTQLDAKASELAAASLRATTLEDRLLQSETLLAAAHGEARTLSAALVEHMHTIDQLRVERDAALELATSVSSSLATISRYFESNGNHGTEDDPT</sequence>
<proteinExistence type="predicted"/>
<feature type="domain" description="KfrA N-terminal DNA-binding" evidence="2">
    <location>
        <begin position="8"/>
        <end position="121"/>
    </location>
</feature>
<gene>
    <name evidence="3" type="ORF">NY667_00140</name>
</gene>
<evidence type="ECO:0000313" key="3">
    <source>
        <dbReference type="EMBL" id="MDC8636250.1"/>
    </source>
</evidence>
<feature type="coiled-coil region" evidence="1">
    <location>
        <begin position="90"/>
        <end position="174"/>
    </location>
</feature>
<reference evidence="3" key="1">
    <citation type="journal article" date="2022" name="Phytopathology">
        <title>Whole genome sequencing-based tracing of a 2022 introduction and outbreak of Xanthomonas hortorum pv. pelargonii.</title>
        <authorList>
            <person name="Iruegas Bocardo F."/>
            <person name="Weisberg A.J."/>
            <person name="Riutta E.R."/>
            <person name="Kilday K.B."/>
            <person name="Bonkowski J.C."/>
            <person name="Creswell T.C."/>
            <person name="Daughtrey M."/>
            <person name="Rane K.K."/>
            <person name="Grunwald N.J."/>
            <person name="Chang J.H."/>
            <person name="Putnam M."/>
        </authorList>
    </citation>
    <scope>NUCLEOTIDE SEQUENCE</scope>
    <source>
        <strain evidence="3">22-338</strain>
    </source>
</reference>
<dbReference type="AlphaFoldDB" id="A0A9X3YVW0"/>
<dbReference type="EMBL" id="JANWTP010000001">
    <property type="protein sequence ID" value="MDC8636250.1"/>
    <property type="molecule type" value="Genomic_DNA"/>
</dbReference>
<evidence type="ECO:0000259" key="2">
    <source>
        <dbReference type="Pfam" id="PF11740"/>
    </source>
</evidence>
<dbReference type="Proteomes" id="UP001140230">
    <property type="component" value="Unassembled WGS sequence"/>
</dbReference>
<name>A0A9X3YVW0_9XANT</name>
<comment type="caution">
    <text evidence="3">The sequence shown here is derived from an EMBL/GenBank/DDBJ whole genome shotgun (WGS) entry which is preliminary data.</text>
</comment>